<gene>
    <name evidence="1" type="ORF">VPR01S_11_00060</name>
</gene>
<reference evidence="1 2" key="1">
    <citation type="submission" date="2013-09" db="EMBL/GenBank/DDBJ databases">
        <title>Whole genome shotgun sequence of Vibrio proteolyticus NBRC 13287.</title>
        <authorList>
            <person name="Isaki S."/>
            <person name="Hosoyama A."/>
            <person name="Numata M."/>
            <person name="Hashimoto M."/>
            <person name="Hosoyama Y."/>
            <person name="Tsuchikane K."/>
            <person name="Noguchi M."/>
            <person name="Hirakata S."/>
            <person name="Ichikawa N."/>
            <person name="Ohji S."/>
            <person name="Yamazoe A."/>
            <person name="Fujita N."/>
        </authorList>
    </citation>
    <scope>NUCLEOTIDE SEQUENCE [LARGE SCALE GENOMIC DNA]</scope>
    <source>
        <strain evidence="1 2">NBRC 13287</strain>
    </source>
</reference>
<accession>U3BN58</accession>
<dbReference type="STRING" id="1219065.VPR01S_11_00060"/>
<dbReference type="RefSeq" id="WP_021705984.1">
    <property type="nucleotide sequence ID" value="NZ_BATJ01000011.1"/>
</dbReference>
<evidence type="ECO:0000313" key="2">
    <source>
        <dbReference type="Proteomes" id="UP000016570"/>
    </source>
</evidence>
<evidence type="ECO:0000313" key="1">
    <source>
        <dbReference type="EMBL" id="GAD68013.1"/>
    </source>
</evidence>
<dbReference type="eggNOG" id="ENOG502Z8I1">
    <property type="taxonomic scope" value="Bacteria"/>
</dbReference>
<protein>
    <recommendedName>
        <fullName evidence="3">Glycerol kinase</fullName>
    </recommendedName>
</protein>
<keyword evidence="2" id="KW-1185">Reference proteome</keyword>
<dbReference type="AlphaFoldDB" id="U3BN58"/>
<sequence length="288" mass="33059">MTEKLSTTALAKRRNVEAKQLFNELKTAGYLNRSEDKWILTELGRKFGGDYATHPKYGQFIVWPDNLLIDLSATSGQPLSATQLGERFGLNPKKVNQLLNELGWLQKTEQGWQVTESGLTVGGYQREDKTSGNQYAVWHDALVRNKRLKQCVVEYLGQDAEVHATDKSLSSFRQKFEAKHRTLDGHYVRSRGELRIDNWLYMNGVVHAYQRQLPVEEDIISDFYLPAGKVYLQFWGSDSGSVTEKQRQHIRTVYQHHGFALIELDSADIERLDEVLPDKLRAFGIHAY</sequence>
<dbReference type="EMBL" id="BATJ01000011">
    <property type="protein sequence ID" value="GAD68013.1"/>
    <property type="molecule type" value="Genomic_DNA"/>
</dbReference>
<name>U3BN58_VIBPR</name>
<dbReference type="Proteomes" id="UP000016570">
    <property type="component" value="Unassembled WGS sequence"/>
</dbReference>
<proteinExistence type="predicted"/>
<evidence type="ECO:0008006" key="3">
    <source>
        <dbReference type="Google" id="ProtNLM"/>
    </source>
</evidence>
<comment type="caution">
    <text evidence="1">The sequence shown here is derived from an EMBL/GenBank/DDBJ whole genome shotgun (WGS) entry which is preliminary data.</text>
</comment>
<organism evidence="1 2">
    <name type="scientific">Vibrio proteolyticus NBRC 13287</name>
    <dbReference type="NCBI Taxonomy" id="1219065"/>
    <lineage>
        <taxon>Bacteria</taxon>
        <taxon>Pseudomonadati</taxon>
        <taxon>Pseudomonadota</taxon>
        <taxon>Gammaproteobacteria</taxon>
        <taxon>Vibrionales</taxon>
        <taxon>Vibrionaceae</taxon>
        <taxon>Vibrio</taxon>
    </lineage>
</organism>